<keyword evidence="7" id="KW-0106">Calcium</keyword>
<keyword evidence="9 16" id="KW-1133">Transmembrane helix</keyword>
<proteinExistence type="inferred from homology"/>
<dbReference type="PRINTS" id="PR00453">
    <property type="entry name" value="VWFADOMAIN"/>
</dbReference>
<dbReference type="Gene3D" id="2.130.10.130">
    <property type="entry name" value="Integrin alpha, N-terminal"/>
    <property type="match status" value="2"/>
</dbReference>
<dbReference type="FunFam" id="3.40.50.410:FF:000012">
    <property type="entry name" value="Integrin, alpha 10"/>
    <property type="match status" value="1"/>
</dbReference>
<dbReference type="Pfam" id="PF08441">
    <property type="entry name" value="Integrin_A_Ig_1"/>
    <property type="match status" value="1"/>
</dbReference>
<dbReference type="PROSITE" id="PS51470">
    <property type="entry name" value="FG_GAP"/>
    <property type="match status" value="4"/>
</dbReference>
<dbReference type="SUPFAM" id="SSF53300">
    <property type="entry name" value="vWA-like"/>
    <property type="match status" value="1"/>
</dbReference>
<dbReference type="GO" id="GO:0007229">
    <property type="term" value="P:integrin-mediated signaling pathway"/>
    <property type="evidence" value="ECO:0007669"/>
    <property type="project" value="UniProtKB-KW"/>
</dbReference>
<evidence type="ECO:0000256" key="3">
    <source>
        <dbReference type="ARBA" id="ARBA00022692"/>
    </source>
</evidence>
<dbReference type="InterPro" id="IPR018184">
    <property type="entry name" value="Integrin_alpha_C_CS"/>
</dbReference>
<gene>
    <name evidence="18" type="ORF">AALO_G00169630</name>
</gene>
<dbReference type="GO" id="GO:0005178">
    <property type="term" value="F:integrin binding"/>
    <property type="evidence" value="ECO:0007669"/>
    <property type="project" value="TreeGrafter"/>
</dbReference>
<dbReference type="InterPro" id="IPR013517">
    <property type="entry name" value="FG-GAP"/>
</dbReference>
<dbReference type="Pfam" id="PF20805">
    <property type="entry name" value="Integrin_A_Ig_2"/>
    <property type="match status" value="1"/>
</dbReference>
<feature type="repeat" description="FG-GAP" evidence="15">
    <location>
        <begin position="466"/>
        <end position="521"/>
    </location>
</feature>
<evidence type="ECO:0000256" key="2">
    <source>
        <dbReference type="ARBA" id="ARBA00008054"/>
    </source>
</evidence>
<evidence type="ECO:0000256" key="15">
    <source>
        <dbReference type="PROSITE-ProRule" id="PRU00803"/>
    </source>
</evidence>
<keyword evidence="5" id="KW-0732">Signal</keyword>
<comment type="caution">
    <text evidence="18">The sequence shown here is derived from an EMBL/GenBank/DDBJ whole genome shotgun (WGS) entry which is preliminary data.</text>
</comment>
<dbReference type="GO" id="GO:0008305">
    <property type="term" value="C:integrin complex"/>
    <property type="evidence" value="ECO:0007669"/>
    <property type="project" value="InterPro"/>
</dbReference>
<keyword evidence="11 16" id="KW-0472">Membrane</keyword>
<feature type="repeat" description="FG-GAP" evidence="15">
    <location>
        <begin position="585"/>
        <end position="643"/>
    </location>
</feature>
<comment type="caution">
    <text evidence="16">Lacks conserved residue(s) required for the propagation of feature annotation.</text>
</comment>
<sequence>MRRRYVRAITWSEATSSTSRLVSAGPPSAWSGGLCSAWSSKLFTPHRRSDMDIFLHKMFTLLLFIQCWLIPHCQSFNVGTSGAKVFSGPAVEEFGYTVQQFTNHLGKWLLVGSPWSGTPDNRKGDIYKCEIAGPGSNCERLNLQNTVAVPTVMDVNVNMSLGLTLMRTANNDNFMTCGPLWAQRCGSQYYYPGVCAEVTPRFSSLPAFAPALQTCGGPMDVAIVLDGSNSIYPFKPVADFLVKLLENLDIGPQNTQVSVLQYGEDTEFQFKLNSYKTKSAMLAAAGKIQQKGGLETRTFAAIQYASRYAFLPENGGRAGATKVMVVVTDGESHDKELRDQVIAACERGKITRFSIAVLGYYNRNSIDPKTLIAEIKSIASTPTDRHYFNVSEEAALLKIAGTLGERIFNIEGTGKGSNFQMEFAQVGFSAYQTSKKDSLMFGAVGAYGWSGTVVHQTGQKFDTLPQKVFETTLDDRNHSSYLGYSVTSLRHGSTEYFVAGAPRANHSGLVVVYTLDSSAQASIIDTQRGTQVGSYFGSVLCPVDVDKDGVTDVLLVGAPMFMSEDKKETGKVYVFSITNGILSDQGILVGSSAVENARFGMAISAMPDLNLDGFSDVVVGAPLEDNSHGVIYVYFGDKTTIRMQHSQRIVGLKVDPALQYFGRFLDGSGDMNGDTIPDISVGAYGKVVQLWSRGVAAVTAQASFTPDKISILKKDCRLGGRQASCFTARVCFSASFRPNRPVGPVAVTYNLTLDADLQSSRVSSRGQFSNSECTVQKDIRITTQPLCEDHIVYVQEAPDFVSSVALRVDIALQNPDANPVLDAFSKNAWEFFIPFSKDCGTDDVCVSNLQLSVKRSGQQSSSSPMLVSQKNRILSFTVSVTNKKENAYNARVSATYSKNLFYASITQPSDGTEVKCTAVAESQSLYCQVGYPALEKDQTVTFELIFDFNFDQLQKEARVNFEAQSDSKEETPTDNKVSLSIPVQYDSEIIITREANMNFYVVEKEDGVKTTVTSYDDIGPEFNFMLKASTVNFPVNLVYLTVSMPTKTKGGNPLLYVTGVKTAPPSEVSCDGSRLIDPLKIGSSPHSATFTKETFGDMEKLDCKTSTCESMKCVLKDLAIKSQYFVNVTARIWKGTFASASFQAVTLSVSADMETAQPELIVITDKHREVEVTISKLGGKGDVPVGVIVGSVLGGLLLLAIATAVLWKLGFFKRKYKPLMKDGEADEGETEVLKNNAP</sequence>
<evidence type="ECO:0000256" key="7">
    <source>
        <dbReference type="ARBA" id="ARBA00022837"/>
    </source>
</evidence>
<dbReference type="InterPro" id="IPR002035">
    <property type="entry name" value="VWF_A"/>
</dbReference>
<protein>
    <recommendedName>
        <fullName evidence="17">VWFA domain-containing protein</fullName>
    </recommendedName>
</protein>
<dbReference type="Pfam" id="PF20806">
    <property type="entry name" value="Integrin_A_Ig_3"/>
    <property type="match status" value="1"/>
</dbReference>
<dbReference type="InterPro" id="IPR048286">
    <property type="entry name" value="Integrin_alpha_Ig-like_3"/>
</dbReference>
<dbReference type="Pfam" id="PF00092">
    <property type="entry name" value="VWA"/>
    <property type="match status" value="1"/>
</dbReference>
<keyword evidence="19" id="KW-1185">Reference proteome</keyword>
<reference evidence="18" key="1">
    <citation type="submission" date="2020-10" db="EMBL/GenBank/DDBJ databases">
        <title>Chromosome-scale genome assembly of the Allis shad, Alosa alosa.</title>
        <authorList>
            <person name="Margot Z."/>
            <person name="Christophe K."/>
            <person name="Cabau C."/>
            <person name="Louis A."/>
            <person name="Berthelot C."/>
            <person name="Parey E."/>
            <person name="Roest Crollius H."/>
            <person name="Montfort J."/>
            <person name="Robinson-Rechavi M."/>
            <person name="Bucao C."/>
            <person name="Bouchez O."/>
            <person name="Gislard M."/>
            <person name="Lluch J."/>
            <person name="Milhes M."/>
            <person name="Lampietro C."/>
            <person name="Lopez Roques C."/>
            <person name="Donnadieu C."/>
            <person name="Braasch I."/>
            <person name="Desvignes T."/>
            <person name="Postlethwait J."/>
            <person name="Bobe J."/>
            <person name="Guiguen Y."/>
        </authorList>
    </citation>
    <scope>NUCLEOTIDE SEQUENCE</scope>
    <source>
        <strain evidence="18">M-15738</strain>
        <tissue evidence="18">Blood</tissue>
    </source>
</reference>
<dbReference type="InterPro" id="IPR000413">
    <property type="entry name" value="Integrin_alpha"/>
</dbReference>
<keyword evidence="14" id="KW-0325">Glycoprotein</keyword>
<feature type="transmembrane region" description="Helical" evidence="16">
    <location>
        <begin position="1185"/>
        <end position="1207"/>
    </location>
</feature>
<dbReference type="GO" id="GO:0046872">
    <property type="term" value="F:metal ion binding"/>
    <property type="evidence" value="ECO:0007669"/>
    <property type="project" value="UniProtKB-KW"/>
</dbReference>
<accession>A0AAV6GCG6</accession>
<dbReference type="SMART" id="SM00191">
    <property type="entry name" value="Int_alpha"/>
    <property type="match status" value="5"/>
</dbReference>
<dbReference type="PROSITE" id="PS00242">
    <property type="entry name" value="INTEGRIN_ALPHA"/>
    <property type="match status" value="1"/>
</dbReference>
<dbReference type="GO" id="GO:0098609">
    <property type="term" value="P:cell-cell adhesion"/>
    <property type="evidence" value="ECO:0007669"/>
    <property type="project" value="TreeGrafter"/>
</dbReference>
<dbReference type="SUPFAM" id="SSF69179">
    <property type="entry name" value="Integrin domains"/>
    <property type="match status" value="3"/>
</dbReference>
<evidence type="ECO:0000256" key="1">
    <source>
        <dbReference type="ARBA" id="ARBA00004479"/>
    </source>
</evidence>
<dbReference type="GO" id="GO:0007160">
    <property type="term" value="P:cell-matrix adhesion"/>
    <property type="evidence" value="ECO:0007669"/>
    <property type="project" value="TreeGrafter"/>
</dbReference>
<feature type="repeat" description="FG-GAP" evidence="15">
    <location>
        <begin position="522"/>
        <end position="584"/>
    </location>
</feature>
<dbReference type="InterPro" id="IPR032695">
    <property type="entry name" value="Integrin_dom_sf"/>
</dbReference>
<dbReference type="Gene3D" id="2.60.40.1510">
    <property type="entry name" value="ntegrin, alpha v. Chain A, domain 3"/>
    <property type="match status" value="1"/>
</dbReference>
<dbReference type="Gene3D" id="1.20.5.930">
    <property type="entry name" value="Bicelle-embedded integrin alpha(iib) transmembrane segment"/>
    <property type="match status" value="1"/>
</dbReference>
<dbReference type="AlphaFoldDB" id="A0AAV6GCG6"/>
<dbReference type="PANTHER" id="PTHR23220:SF23">
    <property type="entry name" value="INTEGRIN ALPHA-2"/>
    <property type="match status" value="1"/>
</dbReference>
<dbReference type="PANTHER" id="PTHR23220">
    <property type="entry name" value="INTEGRIN ALPHA"/>
    <property type="match status" value="1"/>
</dbReference>
<keyword evidence="13 16" id="KW-0675">Receptor</keyword>
<evidence type="ECO:0000256" key="11">
    <source>
        <dbReference type="ARBA" id="ARBA00023136"/>
    </source>
</evidence>
<dbReference type="InterPro" id="IPR028994">
    <property type="entry name" value="Integrin_alpha_N"/>
</dbReference>
<evidence type="ECO:0000256" key="6">
    <source>
        <dbReference type="ARBA" id="ARBA00022737"/>
    </source>
</evidence>
<dbReference type="InterPro" id="IPR048285">
    <property type="entry name" value="Integrin_alpha_Ig-like_2"/>
</dbReference>
<dbReference type="PROSITE" id="PS50234">
    <property type="entry name" value="VWFA"/>
    <property type="match status" value="1"/>
</dbReference>
<keyword evidence="10 16" id="KW-0401">Integrin</keyword>
<evidence type="ECO:0000313" key="19">
    <source>
        <dbReference type="Proteomes" id="UP000823561"/>
    </source>
</evidence>
<keyword evidence="8 16" id="KW-0130">Cell adhesion</keyword>
<dbReference type="Pfam" id="PF01839">
    <property type="entry name" value="FG-GAP"/>
    <property type="match status" value="2"/>
</dbReference>
<dbReference type="SUPFAM" id="SSF69318">
    <property type="entry name" value="Integrin alpha N-terminal domain"/>
    <property type="match status" value="1"/>
</dbReference>
<comment type="similarity">
    <text evidence="2 16">Belongs to the integrin alpha chain family.</text>
</comment>
<organism evidence="18 19">
    <name type="scientific">Alosa alosa</name>
    <name type="common">allis shad</name>
    <dbReference type="NCBI Taxonomy" id="278164"/>
    <lineage>
        <taxon>Eukaryota</taxon>
        <taxon>Metazoa</taxon>
        <taxon>Chordata</taxon>
        <taxon>Craniata</taxon>
        <taxon>Vertebrata</taxon>
        <taxon>Euteleostomi</taxon>
        <taxon>Actinopterygii</taxon>
        <taxon>Neopterygii</taxon>
        <taxon>Teleostei</taxon>
        <taxon>Clupei</taxon>
        <taxon>Clupeiformes</taxon>
        <taxon>Clupeoidei</taxon>
        <taxon>Clupeidae</taxon>
        <taxon>Alosa</taxon>
    </lineage>
</organism>
<dbReference type="Gene3D" id="2.60.40.1460">
    <property type="entry name" value="Integrin domains. Chain A, domain 2"/>
    <property type="match status" value="1"/>
</dbReference>
<dbReference type="Proteomes" id="UP000823561">
    <property type="component" value="Chromosome 12"/>
</dbReference>
<evidence type="ECO:0000256" key="4">
    <source>
        <dbReference type="ARBA" id="ARBA00022723"/>
    </source>
</evidence>
<evidence type="ECO:0000256" key="10">
    <source>
        <dbReference type="ARBA" id="ARBA00023037"/>
    </source>
</evidence>
<dbReference type="Pfam" id="PF00357">
    <property type="entry name" value="Integrin_alpha"/>
    <property type="match status" value="1"/>
</dbReference>
<dbReference type="InterPro" id="IPR036465">
    <property type="entry name" value="vWFA_dom_sf"/>
</dbReference>
<evidence type="ECO:0000256" key="8">
    <source>
        <dbReference type="ARBA" id="ARBA00022889"/>
    </source>
</evidence>
<dbReference type="SMART" id="SM00327">
    <property type="entry name" value="VWA"/>
    <property type="match status" value="1"/>
</dbReference>
<evidence type="ECO:0000256" key="16">
    <source>
        <dbReference type="RuleBase" id="RU003762"/>
    </source>
</evidence>
<dbReference type="GO" id="GO:0033627">
    <property type="term" value="P:cell adhesion mediated by integrin"/>
    <property type="evidence" value="ECO:0007669"/>
    <property type="project" value="TreeGrafter"/>
</dbReference>
<evidence type="ECO:0000256" key="9">
    <source>
        <dbReference type="ARBA" id="ARBA00022989"/>
    </source>
</evidence>
<feature type="transmembrane region" description="Helical" evidence="16">
    <location>
        <begin position="53"/>
        <end position="71"/>
    </location>
</feature>
<evidence type="ECO:0000256" key="12">
    <source>
        <dbReference type="ARBA" id="ARBA00023157"/>
    </source>
</evidence>
<keyword evidence="6" id="KW-0677">Repeat</keyword>
<keyword evidence="4" id="KW-0479">Metal-binding</keyword>
<dbReference type="Gene3D" id="3.40.50.410">
    <property type="entry name" value="von Willebrand factor, type A domain"/>
    <property type="match status" value="1"/>
</dbReference>
<feature type="domain" description="VWFA" evidence="17">
    <location>
        <begin position="220"/>
        <end position="403"/>
    </location>
</feature>
<feature type="repeat" description="FG-GAP" evidence="15">
    <location>
        <begin position="647"/>
        <end position="707"/>
    </location>
</feature>
<evidence type="ECO:0000259" key="17">
    <source>
        <dbReference type="PROSITE" id="PS50234"/>
    </source>
</evidence>
<evidence type="ECO:0000313" key="18">
    <source>
        <dbReference type="EMBL" id="KAG5272819.1"/>
    </source>
</evidence>
<evidence type="ECO:0000256" key="5">
    <source>
        <dbReference type="ARBA" id="ARBA00022729"/>
    </source>
</evidence>
<dbReference type="PRINTS" id="PR01185">
    <property type="entry name" value="INTEGRINA"/>
</dbReference>
<keyword evidence="12" id="KW-1015">Disulfide bond</keyword>
<keyword evidence="3 16" id="KW-0812">Transmembrane</keyword>
<comment type="subcellular location">
    <subcellularLocation>
        <location evidence="1 16">Membrane</location>
        <topology evidence="1 16">Single-pass type I membrane protein</topology>
    </subcellularLocation>
</comment>
<name>A0AAV6GCG6_9TELE</name>
<dbReference type="GO" id="GO:0009897">
    <property type="term" value="C:external side of plasma membrane"/>
    <property type="evidence" value="ECO:0007669"/>
    <property type="project" value="TreeGrafter"/>
</dbReference>
<dbReference type="EMBL" id="JADWDJ010000012">
    <property type="protein sequence ID" value="KAG5272819.1"/>
    <property type="molecule type" value="Genomic_DNA"/>
</dbReference>
<dbReference type="InterPro" id="IPR013649">
    <property type="entry name" value="Integrin_alpha_Ig-like_1"/>
</dbReference>
<evidence type="ECO:0000256" key="14">
    <source>
        <dbReference type="ARBA" id="ARBA00023180"/>
    </source>
</evidence>
<evidence type="ECO:0000256" key="13">
    <source>
        <dbReference type="ARBA" id="ARBA00023170"/>
    </source>
</evidence>
<dbReference type="Gene3D" id="2.60.40.1530">
    <property type="entry name" value="ntegrin, alpha v. Chain A, domain 4"/>
    <property type="match status" value="1"/>
</dbReference>
<dbReference type="InterPro" id="IPR013519">
    <property type="entry name" value="Int_alpha_beta-p"/>
</dbReference>